<evidence type="ECO:0000256" key="1">
    <source>
        <dbReference type="SAM" id="MobiDB-lite"/>
    </source>
</evidence>
<accession>A0AA88T9X9</accession>
<keyword evidence="3" id="KW-1185">Reference proteome</keyword>
<feature type="compositionally biased region" description="Polar residues" evidence="1">
    <location>
        <begin position="59"/>
        <end position="73"/>
    </location>
</feature>
<protein>
    <submittedName>
        <fullName evidence="2">Uncharacterized protein</fullName>
    </submittedName>
</protein>
<name>A0AA88T9X9_TACVA</name>
<gene>
    <name evidence="2" type="ORF">Q7C36_001364</name>
</gene>
<dbReference type="EMBL" id="JAVHJS010000001">
    <property type="protein sequence ID" value="KAK2869493.1"/>
    <property type="molecule type" value="Genomic_DNA"/>
</dbReference>
<feature type="region of interest" description="Disordered" evidence="1">
    <location>
        <begin position="49"/>
        <end position="73"/>
    </location>
</feature>
<proteinExistence type="predicted"/>
<dbReference type="Proteomes" id="UP001187315">
    <property type="component" value="Unassembled WGS sequence"/>
</dbReference>
<comment type="caution">
    <text evidence="2">The sequence shown here is derived from an EMBL/GenBank/DDBJ whole genome shotgun (WGS) entry which is preliminary data.</text>
</comment>
<sequence length="94" mass="10216">MFIPRVETLIGGGCSPPTRPWSSPCRVNPMIKGPISRCTAQGTQCEGLESPTTKEAKSSHNPGMSLTARISQNSTGFPVKKKEVLFRQSLLTNR</sequence>
<organism evidence="2 3">
    <name type="scientific">Tachysurus vachellii</name>
    <name type="common">Darkbarbel catfish</name>
    <name type="synonym">Pelteobagrus vachellii</name>
    <dbReference type="NCBI Taxonomy" id="175792"/>
    <lineage>
        <taxon>Eukaryota</taxon>
        <taxon>Metazoa</taxon>
        <taxon>Chordata</taxon>
        <taxon>Craniata</taxon>
        <taxon>Vertebrata</taxon>
        <taxon>Euteleostomi</taxon>
        <taxon>Actinopterygii</taxon>
        <taxon>Neopterygii</taxon>
        <taxon>Teleostei</taxon>
        <taxon>Ostariophysi</taxon>
        <taxon>Siluriformes</taxon>
        <taxon>Bagridae</taxon>
        <taxon>Tachysurus</taxon>
    </lineage>
</organism>
<evidence type="ECO:0000313" key="3">
    <source>
        <dbReference type="Proteomes" id="UP001187315"/>
    </source>
</evidence>
<reference evidence="2" key="1">
    <citation type="submission" date="2023-08" db="EMBL/GenBank/DDBJ databases">
        <title>Pelteobagrus vachellii genome.</title>
        <authorList>
            <person name="Liu H."/>
        </authorList>
    </citation>
    <scope>NUCLEOTIDE SEQUENCE</scope>
    <source>
        <strain evidence="2">PRFRI_2022a</strain>
        <tissue evidence="2">Muscle</tissue>
    </source>
</reference>
<evidence type="ECO:0000313" key="2">
    <source>
        <dbReference type="EMBL" id="KAK2869493.1"/>
    </source>
</evidence>
<dbReference type="AlphaFoldDB" id="A0AA88T9X9"/>